<dbReference type="GO" id="GO:0016787">
    <property type="term" value="F:hydrolase activity"/>
    <property type="evidence" value="ECO:0007669"/>
    <property type="project" value="InterPro"/>
</dbReference>
<evidence type="ECO:0000313" key="2">
    <source>
        <dbReference type="EMBL" id="TDQ17409.1"/>
    </source>
</evidence>
<keyword evidence="3" id="KW-1185">Reference proteome</keyword>
<dbReference type="InterPro" id="IPR029058">
    <property type="entry name" value="AB_hydrolase_fold"/>
</dbReference>
<evidence type="ECO:0000259" key="1">
    <source>
        <dbReference type="Pfam" id="PF02230"/>
    </source>
</evidence>
<dbReference type="InterPro" id="IPR003140">
    <property type="entry name" value="PLipase/COase/thioEstase"/>
</dbReference>
<dbReference type="AlphaFoldDB" id="A0A4R6T5W4"/>
<dbReference type="Gene3D" id="3.40.50.1820">
    <property type="entry name" value="alpha/beta hydrolase"/>
    <property type="match status" value="1"/>
</dbReference>
<gene>
    <name evidence="2" type="ORF">DFQ04_2062</name>
</gene>
<organism evidence="2 3">
    <name type="scientific">Algoriphagus boseongensis</name>
    <dbReference type="NCBI Taxonomy" id="1442587"/>
    <lineage>
        <taxon>Bacteria</taxon>
        <taxon>Pseudomonadati</taxon>
        <taxon>Bacteroidota</taxon>
        <taxon>Cytophagia</taxon>
        <taxon>Cytophagales</taxon>
        <taxon>Cyclobacteriaceae</taxon>
        <taxon>Algoriphagus</taxon>
    </lineage>
</organism>
<dbReference type="Pfam" id="PF02230">
    <property type="entry name" value="Abhydrolase_2"/>
    <property type="match status" value="1"/>
</dbReference>
<evidence type="ECO:0000313" key="3">
    <source>
        <dbReference type="Proteomes" id="UP000294535"/>
    </source>
</evidence>
<protein>
    <submittedName>
        <fullName evidence="2">Putative esterase</fullName>
    </submittedName>
</protein>
<sequence length="215" mass="24716">MKKSIHFSYEAHYSISHESSGNESEIWIVFHGYGQLSEFFIRKFLPFDSGDRLIIAPEGTNYGYLKEFQGRVGANWMTKHERETAISNNHRYLDRLMEEILSKFSNPPKIHVLGFSQGAATATRWASRFPKQIDTMVLWAGGFAHDLHMPESREKFAETRIILVSGDRDPFLSAEVIQKQNDILQSLGKQGEKLWFSGEHEINSELLGKIINLRI</sequence>
<dbReference type="OrthoDB" id="595091at2"/>
<dbReference type="EMBL" id="SNYF01000006">
    <property type="protein sequence ID" value="TDQ17409.1"/>
    <property type="molecule type" value="Genomic_DNA"/>
</dbReference>
<proteinExistence type="predicted"/>
<dbReference type="RefSeq" id="WP_133555423.1">
    <property type="nucleotide sequence ID" value="NZ_SNYF01000006.1"/>
</dbReference>
<feature type="domain" description="Phospholipase/carboxylesterase/thioesterase" evidence="1">
    <location>
        <begin position="21"/>
        <end position="211"/>
    </location>
</feature>
<dbReference type="SUPFAM" id="SSF53474">
    <property type="entry name" value="alpha/beta-Hydrolases"/>
    <property type="match status" value="1"/>
</dbReference>
<name>A0A4R6T5W4_9BACT</name>
<dbReference type="Proteomes" id="UP000294535">
    <property type="component" value="Unassembled WGS sequence"/>
</dbReference>
<accession>A0A4R6T5W4</accession>
<reference evidence="2 3" key="1">
    <citation type="submission" date="2019-03" db="EMBL/GenBank/DDBJ databases">
        <title>Genomic Encyclopedia of Type Strains, Phase III (KMG-III): the genomes of soil and plant-associated and newly described type strains.</title>
        <authorList>
            <person name="Whitman W."/>
        </authorList>
    </citation>
    <scope>NUCLEOTIDE SEQUENCE [LARGE SCALE GENOMIC DNA]</scope>
    <source>
        <strain evidence="2 3">CECT 8446</strain>
    </source>
</reference>
<comment type="caution">
    <text evidence="2">The sequence shown here is derived from an EMBL/GenBank/DDBJ whole genome shotgun (WGS) entry which is preliminary data.</text>
</comment>